<dbReference type="InterPro" id="IPR041469">
    <property type="entry name" value="Subtilisin-like_FN3"/>
</dbReference>
<feature type="active site" description="Charge relay system" evidence="8 9">
    <location>
        <position position="217"/>
    </location>
</feature>
<dbReference type="GO" id="GO:0004252">
    <property type="term" value="F:serine-type endopeptidase activity"/>
    <property type="evidence" value="ECO:0007669"/>
    <property type="project" value="UniProtKB-UniRule"/>
</dbReference>
<evidence type="ECO:0000259" key="14">
    <source>
        <dbReference type="Pfam" id="PF17766"/>
    </source>
</evidence>
<feature type="active site" description="Charge relay system" evidence="8 9">
    <location>
        <position position="531"/>
    </location>
</feature>
<dbReference type="InterPro" id="IPR003137">
    <property type="entry name" value="PA_domain"/>
</dbReference>
<sequence length="739" mass="79151">MEPNLCFPPLFLTLFLFLFSFPVIISFDVASAISSTNKNSPSETQIYIVRVQPPPPNNSYPQDLTSWYESFLPPNLHPKSARSQIIHSYSEAIIGFAAELTNDAITYMKKKEGFLGAFPDEVLPLLTTHTPDFLGLHSGNEAWHNSHMGKGVIVGLLDSGVWPGHPSFDDSGIPSPPSKWKGSCHFDKLACNKKLIGAKSILLGEPNNESPVDNVGHGTHTASTAAGNFVQNANVLGCGNGTAVGMAPKAHLAIYKVCESRGCSRSDVLAGIDEAIKDGVDVLSISLGGASVPYYEDTIAIGAYSAVRKGIFVSCSAGNSGPSSSSVANDAPWILTVGASTMDRKFRAVVKLGDGQEFLGESLFQLKNLSTTTVVYPGSCMYNFSYPVKGKIVVCDISDGIVRSGNLVKQSGGAGMILANQETNGFTTLANLQQFPTSHVDFADGTAIKKYIKQSKNATASITFEGTSLGNSPAPTIAFFSSRGPSKQTNGILKPDIVGPGVNVLAAWPHEVGPNSTNQNNKTFNVISGTSMSAPHLSGVAALIKSMHPDWSSAAIKSAIMTTSDIVDHEGKPIMDEKLQHASYFSMGSGHVNPIKAVDPGLVYDIQENEYIGLLCALGYTDTEVEIITQKKILCETERKVEDVELNYPSITVSTAIYDHLIVNRTVTNVGKPKTKYTRKVVVPKGVSATVSPKVLEFSEVNETKSFTVSLKWPPNTTAVGSLTWISNEYIVRSPIVIF</sequence>
<reference evidence="15 16" key="1">
    <citation type="journal article" date="2022" name="Cell">
        <title>Repeat-based holocentromeres influence genome architecture and karyotype evolution.</title>
        <authorList>
            <person name="Hofstatter P.G."/>
            <person name="Thangavel G."/>
            <person name="Lux T."/>
            <person name="Neumann P."/>
            <person name="Vondrak T."/>
            <person name="Novak P."/>
            <person name="Zhang M."/>
            <person name="Costa L."/>
            <person name="Castellani M."/>
            <person name="Scott A."/>
            <person name="Toegelov H."/>
            <person name="Fuchs J."/>
            <person name="Mata-Sucre Y."/>
            <person name="Dias Y."/>
            <person name="Vanzela A.L.L."/>
            <person name="Huettel B."/>
            <person name="Almeida C.C.S."/>
            <person name="Simkova H."/>
            <person name="Souza G."/>
            <person name="Pedrosa-Harand A."/>
            <person name="Macas J."/>
            <person name="Mayer K.F.X."/>
            <person name="Houben A."/>
            <person name="Marques A."/>
        </authorList>
    </citation>
    <scope>NUCLEOTIDE SEQUENCE [LARGE SCALE GENOMIC DNA]</scope>
    <source>
        <strain evidence="15">RhyTen1mFocal</strain>
    </source>
</reference>
<evidence type="ECO:0000256" key="2">
    <source>
        <dbReference type="ARBA" id="ARBA00011073"/>
    </source>
</evidence>
<keyword evidence="6 9" id="KW-0720">Serine protease</keyword>
<dbReference type="Gene3D" id="3.50.30.30">
    <property type="match status" value="1"/>
</dbReference>
<dbReference type="CDD" id="cd04852">
    <property type="entry name" value="Peptidases_S8_3"/>
    <property type="match status" value="1"/>
</dbReference>
<evidence type="ECO:0000256" key="3">
    <source>
        <dbReference type="ARBA" id="ARBA00022670"/>
    </source>
</evidence>
<dbReference type="InterPro" id="IPR045051">
    <property type="entry name" value="SBT"/>
</dbReference>
<dbReference type="SUPFAM" id="SSF52743">
    <property type="entry name" value="Subtilisin-like"/>
    <property type="match status" value="1"/>
</dbReference>
<comment type="subcellular location">
    <subcellularLocation>
        <location evidence="1">Secreted</location>
    </subcellularLocation>
</comment>
<keyword evidence="3 9" id="KW-0645">Protease</keyword>
<evidence type="ECO:0000256" key="8">
    <source>
        <dbReference type="PIRSR" id="PIRSR615500-1"/>
    </source>
</evidence>
<evidence type="ECO:0000313" key="16">
    <source>
        <dbReference type="Proteomes" id="UP001210211"/>
    </source>
</evidence>
<feature type="domain" description="Peptidase S8/S53" evidence="11">
    <location>
        <begin position="149"/>
        <end position="569"/>
    </location>
</feature>
<accession>A0AAD6EZ75</accession>
<dbReference type="InterPro" id="IPR010259">
    <property type="entry name" value="S8pro/Inhibitor_I9"/>
</dbReference>
<proteinExistence type="inferred from homology"/>
<protein>
    <recommendedName>
        <fullName evidence="17">Subtilisin-like protease</fullName>
    </recommendedName>
</protein>
<dbReference type="Pfam" id="PF05922">
    <property type="entry name" value="Inhibitor_I9"/>
    <property type="match status" value="1"/>
</dbReference>
<dbReference type="Gene3D" id="3.40.50.200">
    <property type="entry name" value="Peptidase S8/S53 domain"/>
    <property type="match status" value="1"/>
</dbReference>
<keyword evidence="16" id="KW-1185">Reference proteome</keyword>
<dbReference type="PRINTS" id="PR00723">
    <property type="entry name" value="SUBTILISIN"/>
</dbReference>
<evidence type="ECO:0000256" key="9">
    <source>
        <dbReference type="PROSITE-ProRule" id="PRU01240"/>
    </source>
</evidence>
<keyword evidence="4 10" id="KW-0732">Signal</keyword>
<feature type="signal peptide" evidence="10">
    <location>
        <begin position="1"/>
        <end position="26"/>
    </location>
</feature>
<feature type="domain" description="Subtilisin-like protease fibronectin type-III" evidence="14">
    <location>
        <begin position="645"/>
        <end position="738"/>
    </location>
</feature>
<dbReference type="GO" id="GO:0006508">
    <property type="term" value="P:proteolysis"/>
    <property type="evidence" value="ECO:0007669"/>
    <property type="project" value="UniProtKB-KW"/>
</dbReference>
<evidence type="ECO:0008006" key="17">
    <source>
        <dbReference type="Google" id="ProtNLM"/>
    </source>
</evidence>
<keyword evidence="5 9" id="KW-0378">Hydrolase</keyword>
<gene>
    <name evidence="15" type="ORF">LUZ61_010381</name>
</gene>
<organism evidence="15 16">
    <name type="scientific">Rhynchospora tenuis</name>
    <dbReference type="NCBI Taxonomy" id="198213"/>
    <lineage>
        <taxon>Eukaryota</taxon>
        <taxon>Viridiplantae</taxon>
        <taxon>Streptophyta</taxon>
        <taxon>Embryophyta</taxon>
        <taxon>Tracheophyta</taxon>
        <taxon>Spermatophyta</taxon>
        <taxon>Magnoliopsida</taxon>
        <taxon>Liliopsida</taxon>
        <taxon>Poales</taxon>
        <taxon>Cyperaceae</taxon>
        <taxon>Cyperoideae</taxon>
        <taxon>Rhynchosporeae</taxon>
        <taxon>Rhynchospora</taxon>
    </lineage>
</organism>
<evidence type="ECO:0000256" key="7">
    <source>
        <dbReference type="ARBA" id="ARBA00023180"/>
    </source>
</evidence>
<dbReference type="PANTHER" id="PTHR10795">
    <property type="entry name" value="PROPROTEIN CONVERTASE SUBTILISIN/KEXIN"/>
    <property type="match status" value="1"/>
</dbReference>
<keyword evidence="7" id="KW-0325">Glycoprotein</keyword>
<dbReference type="InterPro" id="IPR034197">
    <property type="entry name" value="Peptidases_S8_3"/>
</dbReference>
<evidence type="ECO:0000259" key="13">
    <source>
        <dbReference type="Pfam" id="PF05922"/>
    </source>
</evidence>
<dbReference type="GO" id="GO:0005576">
    <property type="term" value="C:extracellular region"/>
    <property type="evidence" value="ECO:0007669"/>
    <property type="project" value="UniProtKB-SubCell"/>
</dbReference>
<dbReference type="Pfam" id="PF17766">
    <property type="entry name" value="fn3_6"/>
    <property type="match status" value="1"/>
</dbReference>
<dbReference type="InterPro" id="IPR036852">
    <property type="entry name" value="Peptidase_S8/S53_dom_sf"/>
</dbReference>
<feature type="domain" description="PA" evidence="12">
    <location>
        <begin position="386"/>
        <end position="448"/>
    </location>
</feature>
<dbReference type="InterPro" id="IPR037045">
    <property type="entry name" value="S8pro/Inhibitor_I9_sf"/>
</dbReference>
<dbReference type="Gene3D" id="2.60.40.2310">
    <property type="match status" value="1"/>
</dbReference>
<feature type="chain" id="PRO_5042080949" description="Subtilisin-like protease" evidence="10">
    <location>
        <begin position="27"/>
        <end position="739"/>
    </location>
</feature>
<feature type="domain" description="Inhibitor I9" evidence="13">
    <location>
        <begin position="47"/>
        <end position="124"/>
    </location>
</feature>
<comment type="caution">
    <text evidence="15">The sequence shown here is derived from an EMBL/GenBank/DDBJ whole genome shotgun (WGS) entry which is preliminary data.</text>
</comment>
<dbReference type="Pfam" id="PF00082">
    <property type="entry name" value="Peptidase_S8"/>
    <property type="match status" value="1"/>
</dbReference>
<dbReference type="InterPro" id="IPR015500">
    <property type="entry name" value="Peptidase_S8_subtilisin-rel"/>
</dbReference>
<evidence type="ECO:0000259" key="12">
    <source>
        <dbReference type="Pfam" id="PF02225"/>
    </source>
</evidence>
<dbReference type="EMBL" id="JAMRDG010000001">
    <property type="protein sequence ID" value="KAJ3706676.1"/>
    <property type="molecule type" value="Genomic_DNA"/>
</dbReference>
<dbReference type="CDD" id="cd02120">
    <property type="entry name" value="PA_subtilisin_like"/>
    <property type="match status" value="1"/>
</dbReference>
<dbReference type="PROSITE" id="PS00136">
    <property type="entry name" value="SUBTILASE_ASP"/>
    <property type="match status" value="1"/>
</dbReference>
<feature type="active site" description="Charge relay system" evidence="8 9">
    <location>
        <position position="158"/>
    </location>
</feature>
<evidence type="ECO:0000256" key="1">
    <source>
        <dbReference type="ARBA" id="ARBA00004613"/>
    </source>
</evidence>
<dbReference type="FunFam" id="3.40.50.200:FF:000006">
    <property type="entry name" value="Subtilisin-like protease SBT1.5"/>
    <property type="match status" value="1"/>
</dbReference>
<dbReference type="InterPro" id="IPR023827">
    <property type="entry name" value="Peptidase_S8_Asp-AS"/>
</dbReference>
<dbReference type="Proteomes" id="UP001210211">
    <property type="component" value="Unassembled WGS sequence"/>
</dbReference>
<name>A0AAD6EZ75_9POAL</name>
<dbReference type="Pfam" id="PF02225">
    <property type="entry name" value="PA"/>
    <property type="match status" value="1"/>
</dbReference>
<evidence type="ECO:0000256" key="6">
    <source>
        <dbReference type="ARBA" id="ARBA00022825"/>
    </source>
</evidence>
<evidence type="ECO:0000256" key="4">
    <source>
        <dbReference type="ARBA" id="ARBA00022729"/>
    </source>
</evidence>
<dbReference type="Gene3D" id="3.30.70.80">
    <property type="entry name" value="Peptidase S8 propeptide/proteinase inhibitor I9"/>
    <property type="match status" value="1"/>
</dbReference>
<dbReference type="PROSITE" id="PS51892">
    <property type="entry name" value="SUBTILASE"/>
    <property type="match status" value="1"/>
</dbReference>
<dbReference type="AlphaFoldDB" id="A0AAD6EZ75"/>
<evidence type="ECO:0000256" key="10">
    <source>
        <dbReference type="SAM" id="SignalP"/>
    </source>
</evidence>
<evidence type="ECO:0000313" key="15">
    <source>
        <dbReference type="EMBL" id="KAJ3706676.1"/>
    </source>
</evidence>
<evidence type="ECO:0000256" key="5">
    <source>
        <dbReference type="ARBA" id="ARBA00022801"/>
    </source>
</evidence>
<comment type="similarity">
    <text evidence="2 9">Belongs to the peptidase S8 family.</text>
</comment>
<dbReference type="InterPro" id="IPR000209">
    <property type="entry name" value="Peptidase_S8/S53_dom"/>
</dbReference>
<evidence type="ECO:0000259" key="11">
    <source>
        <dbReference type="Pfam" id="PF00082"/>
    </source>
</evidence>